<proteinExistence type="predicted"/>
<feature type="coiled-coil region" evidence="1">
    <location>
        <begin position="291"/>
        <end position="325"/>
    </location>
</feature>
<name>A0A7S9SSK5_9VIRU</name>
<reference evidence="2" key="1">
    <citation type="submission" date="2020-08" db="EMBL/GenBank/DDBJ databases">
        <title>Bridging the membrane lipid divide: bacteria of the FCB group superphylum have the potential to synthesize archaeal ether lipids.</title>
        <authorList>
            <person name="Villanueva L."/>
            <person name="von Meijenfeldt F.A.B."/>
            <person name="Westbye A.B."/>
            <person name="Yadav S."/>
            <person name="Hopmans E.C."/>
            <person name="Dutilh B.E."/>
            <person name="Sinninghe Damste J.S."/>
        </authorList>
    </citation>
    <scope>NUCLEOTIDE SEQUENCE</scope>
    <source>
        <strain evidence="2">NIOZ-UU157</strain>
    </source>
</reference>
<accession>A0A7S9SSK5</accession>
<sequence>MKAEFLKMAGVKSEAEFYKKFPSEDAFMAKHGKAVKKLMVKKANIGAMIQNKQAPTSNRKPTRIDDAFLYDTVASQMGKESYDEMMAKMKAEAQAAAGQQSGGGGGGGMGGMMAMLPQIMSMMGGAEGAGGAGGAGDMGAMMSGVGLGKHGSKISKDRLKKIEGELHKASKMHKGQAKRIGKMLKGGGSVEKFEPHMMYDPKTKKGKKVKTLKEHLALKKKGWSHDAPKAQGGTVTPSWGQGIDLPQGEAYSSPGNQFFGIQEGASGMDQASNIFNSDAVQNFGIPIVSDIMKISDQLKQQKEGLARAKQNRMLTELTLDAAKSEPEKIDREYVRPEDIQNTGEEFFPIYGVGTNVLAKHGGAYKAQDGGMFTGEYMPLVDPNQQKQFRQGGALGSNSYLVPKAQGGFNMANISYGGGASGGLGQDLSSSLFGGGTDAGSNIGGTIGSTIGSAFGPIGGAVGGFIGSGIGDLVDRDDRRTRKENERAERATKELSYTAIAPAVQAGYASHVREGGNISSNPSMLETMKMGGELKTLWGGEAETVSYNPYAGGESIQFKGNSHDYRDPKTGQTGIGVAYGQESIANNEAVVEVENEPAQQLKDGGGAENLVVYGDLKIPEEFVSEIGDDRAKGKKFKNYVSDVLNKDELKANKRMEKAADLGLESDNTVFGQLERTTADAILKGSDMKLKSIAEKKNILADLQSALNETFDELEIKGNEFIQKGKMVNDPERSMNNMAKSGIEIKPENKGKFTAWAKERGMSVSAAANKVMANKDDYSEGVVAMANFAKNARKFKKGEEGVTVTETTTDGNFNKQLGGDKILTTDKSPEELLEDKWVRDENNPNLFTRKKGDDIEAVQLSGNSLGYTPPGQSIDQETGLAGGITMEQIAKLESKNPWFGKFDLTKPKVKYDGKMVHPDVLRFQKEFNKRVEGTDIKKIQKIDGVLGQETFGAEFTPPVEGKEAEVEKVKVAETTTETTTIAQGFPLTGYQPRVEGEPLDPNQLLGEYAALSSNTLVPAYAQTYQPKLRVPYDISLQDMKNDVIAQNRALQRNPALANNPAAAALTQAPTYAALNKINAEEFRQNQAMKDSVYSGNTETINRARLTNLGIYDQQQDRQQQAVANTKATTIAALNSISSKYQQKQLETRLKQTFANLYPTYGFDDDYRARVQQSGSFNVNGQTISGIPGLATPGFNPALLQIPGVLGQMQQLQQQQQQFIDQQDPINYNKIDRVLNRDLNNTKDIYDYQQYEPIDGAYAKKGKTIKKKNYKKGNILKDLRNL</sequence>
<evidence type="ECO:0000313" key="2">
    <source>
        <dbReference type="EMBL" id="QPI16462.1"/>
    </source>
</evidence>
<evidence type="ECO:0000256" key="1">
    <source>
        <dbReference type="SAM" id="Coils"/>
    </source>
</evidence>
<protein>
    <submittedName>
        <fullName evidence="2">Uncharacterized protein</fullName>
    </submittedName>
</protein>
<keyword evidence="1" id="KW-0175">Coiled coil</keyword>
<gene>
    <name evidence="2" type="ORF">NIOZUU157_00360</name>
</gene>
<dbReference type="EMBL" id="MW030560">
    <property type="protein sequence ID" value="QPI16462.1"/>
    <property type="molecule type" value="Genomic_DNA"/>
</dbReference>
<organism evidence="2">
    <name type="scientific">Virus NIOZ-UU157</name>
    <dbReference type="NCBI Taxonomy" id="2763269"/>
    <lineage>
        <taxon>Viruses</taxon>
    </lineage>
</organism>